<keyword evidence="2" id="KW-0812">Transmembrane</keyword>
<proteinExistence type="predicted"/>
<keyword evidence="2" id="KW-0472">Membrane</keyword>
<dbReference type="PANTHER" id="PTHR33977:SF1">
    <property type="entry name" value="ZINC ION BINDING PROTEIN"/>
    <property type="match status" value="1"/>
</dbReference>
<evidence type="ECO:0000313" key="5">
    <source>
        <dbReference type="Proteomes" id="UP001141806"/>
    </source>
</evidence>
<feature type="domain" description="SWIM-type" evidence="3">
    <location>
        <begin position="159"/>
        <end position="196"/>
    </location>
</feature>
<dbReference type="Proteomes" id="UP001141806">
    <property type="component" value="Unassembled WGS sequence"/>
</dbReference>
<evidence type="ECO:0000313" key="4">
    <source>
        <dbReference type="EMBL" id="KAJ4965452.1"/>
    </source>
</evidence>
<sequence>MNSLDWVHGVRVLQICSEISRRLGKAVYSICKGDGDMDLFKVFIEDFIDCSHFLDYFRAICGDIFLLVLVFFFFNFCPGTWNTTLKTLPLASQETCAAMEYYHHQLKLRLLNEKDQSVYQRTDWLVNKLGTKIHSYFWLDEYSGKDDFSRYSKYEWMSEKAHIVWNPGTEFAICDCEWSKMGNLCKHVIKLTRVCHNKGPALPSIKPHDSLIRDHAVTLAIYAQMQLNPLVDQGCFATRNKVVDESQFASKSTPCNRNFSVVGNETCAAVAGDLGIKVVDKVASEAGFPTEIDKQMNVCSEMDIDSLHTCTSPSMIFPVGGVAFDIGFLENRSRDLIDEGRGLSLDLSSFGESDNVINSLVSDNVLCDGVQREPTIESRERLVWGYQFTAEVYAGSFVFQMAKEKGERAKKEQRSGVIGLWKHGQEWYVLLSFETHQNAFKVRK</sequence>
<feature type="transmembrane region" description="Helical" evidence="2">
    <location>
        <begin position="56"/>
        <end position="77"/>
    </location>
</feature>
<name>A0A9Q0K7R8_9MAGN</name>
<gene>
    <name evidence="4" type="ORF">NE237_017301</name>
</gene>
<evidence type="ECO:0000256" key="1">
    <source>
        <dbReference type="PROSITE-ProRule" id="PRU00325"/>
    </source>
</evidence>
<keyword evidence="5" id="KW-1185">Reference proteome</keyword>
<protein>
    <recommendedName>
        <fullName evidence="3">SWIM-type domain-containing protein</fullName>
    </recommendedName>
</protein>
<dbReference type="EMBL" id="JAMYWD010000007">
    <property type="protein sequence ID" value="KAJ4965452.1"/>
    <property type="molecule type" value="Genomic_DNA"/>
</dbReference>
<dbReference type="PROSITE" id="PS50966">
    <property type="entry name" value="ZF_SWIM"/>
    <property type="match status" value="1"/>
</dbReference>
<keyword evidence="1" id="KW-0863">Zinc-finger</keyword>
<keyword evidence="1" id="KW-0479">Metal-binding</keyword>
<evidence type="ECO:0000259" key="3">
    <source>
        <dbReference type="PROSITE" id="PS50966"/>
    </source>
</evidence>
<comment type="caution">
    <text evidence="4">The sequence shown here is derived from an EMBL/GenBank/DDBJ whole genome shotgun (WGS) entry which is preliminary data.</text>
</comment>
<dbReference type="PANTHER" id="PTHR33977">
    <property type="entry name" value="ZINC ION BINDING PROTEIN"/>
    <property type="match status" value="1"/>
</dbReference>
<dbReference type="OrthoDB" id="1731665at2759"/>
<accession>A0A9Q0K7R8</accession>
<dbReference type="InterPro" id="IPR007527">
    <property type="entry name" value="Znf_SWIM"/>
</dbReference>
<dbReference type="AlphaFoldDB" id="A0A9Q0K7R8"/>
<reference evidence="4" key="1">
    <citation type="journal article" date="2023" name="Plant J.">
        <title>The genome of the king protea, Protea cynaroides.</title>
        <authorList>
            <person name="Chang J."/>
            <person name="Duong T.A."/>
            <person name="Schoeman C."/>
            <person name="Ma X."/>
            <person name="Roodt D."/>
            <person name="Barker N."/>
            <person name="Li Z."/>
            <person name="Van de Peer Y."/>
            <person name="Mizrachi E."/>
        </authorList>
    </citation>
    <scope>NUCLEOTIDE SEQUENCE</scope>
    <source>
        <tissue evidence="4">Young leaves</tissue>
    </source>
</reference>
<evidence type="ECO:0000256" key="2">
    <source>
        <dbReference type="SAM" id="Phobius"/>
    </source>
</evidence>
<keyword evidence="1" id="KW-0862">Zinc</keyword>
<keyword evidence="2" id="KW-1133">Transmembrane helix</keyword>
<dbReference type="GO" id="GO:0008270">
    <property type="term" value="F:zinc ion binding"/>
    <property type="evidence" value="ECO:0007669"/>
    <property type="project" value="UniProtKB-KW"/>
</dbReference>
<organism evidence="4 5">
    <name type="scientific">Protea cynaroides</name>
    <dbReference type="NCBI Taxonomy" id="273540"/>
    <lineage>
        <taxon>Eukaryota</taxon>
        <taxon>Viridiplantae</taxon>
        <taxon>Streptophyta</taxon>
        <taxon>Embryophyta</taxon>
        <taxon>Tracheophyta</taxon>
        <taxon>Spermatophyta</taxon>
        <taxon>Magnoliopsida</taxon>
        <taxon>Proteales</taxon>
        <taxon>Proteaceae</taxon>
        <taxon>Protea</taxon>
    </lineage>
</organism>